<proteinExistence type="predicted"/>
<sequence length="70" mass="8035">MTKLSDLGPPILGILHGGDIIREEGHFYNCPNCGQRVDQRDLRQVFYHEEPGHEPLEPEPQATIIQFPKR</sequence>
<name>A0A6M7WYR6_RHILI</name>
<organism evidence="2 3">
    <name type="scientific">Mesorhizobium loti R88b</name>
    <dbReference type="NCBI Taxonomy" id="935548"/>
    <lineage>
        <taxon>Bacteria</taxon>
        <taxon>Pseudomonadati</taxon>
        <taxon>Pseudomonadota</taxon>
        <taxon>Alphaproteobacteria</taxon>
        <taxon>Hyphomicrobiales</taxon>
        <taxon>Phyllobacteriaceae</taxon>
        <taxon>Mesorhizobium</taxon>
    </lineage>
</organism>
<feature type="region of interest" description="Disordered" evidence="1">
    <location>
        <begin position="49"/>
        <end position="70"/>
    </location>
</feature>
<protein>
    <submittedName>
        <fullName evidence="2">Uncharacterized protein</fullName>
    </submittedName>
</protein>
<reference evidence="2 3" key="1">
    <citation type="submission" date="2018-10" db="EMBL/GenBank/DDBJ databases">
        <authorList>
            <person name="Perry B.J."/>
            <person name="Sullivan J.T."/>
            <person name="Murphy R.J.T."/>
            <person name="Ramsay J.P."/>
            <person name="Ronson C.W."/>
        </authorList>
    </citation>
    <scope>NUCLEOTIDE SEQUENCE [LARGE SCALE GENOMIC DNA]</scope>
    <source>
        <strain evidence="2 3">R88b</strain>
    </source>
</reference>
<gene>
    <name evidence="2" type="ORF">EB235_24560</name>
</gene>
<dbReference type="AlphaFoldDB" id="A0A6M7WYR6"/>
<evidence type="ECO:0000313" key="3">
    <source>
        <dbReference type="Proteomes" id="UP000503017"/>
    </source>
</evidence>
<accession>A0A6M7WYR6</accession>
<dbReference type="EMBL" id="CP033367">
    <property type="protein sequence ID" value="QKD04261.1"/>
    <property type="molecule type" value="Genomic_DNA"/>
</dbReference>
<evidence type="ECO:0000313" key="2">
    <source>
        <dbReference type="EMBL" id="QKD04261.1"/>
    </source>
</evidence>
<dbReference type="Proteomes" id="UP000503017">
    <property type="component" value="Chromosome"/>
</dbReference>
<dbReference type="RefSeq" id="WP_027028547.1">
    <property type="nucleotide sequence ID" value="NZ_CP033367.1"/>
</dbReference>
<evidence type="ECO:0000256" key="1">
    <source>
        <dbReference type="SAM" id="MobiDB-lite"/>
    </source>
</evidence>